<organism evidence="1 2">
    <name type="scientific">Caldanaerobacter subterraneus subsp. pacificus DSM 12653</name>
    <dbReference type="NCBI Taxonomy" id="391606"/>
    <lineage>
        <taxon>Bacteria</taxon>
        <taxon>Bacillati</taxon>
        <taxon>Bacillota</taxon>
        <taxon>Clostridia</taxon>
        <taxon>Thermoanaerobacterales</taxon>
        <taxon>Thermoanaerobacteraceae</taxon>
        <taxon>Caldanaerobacter</taxon>
    </lineage>
</organism>
<evidence type="ECO:0000313" key="2">
    <source>
        <dbReference type="Proteomes" id="UP000010146"/>
    </source>
</evidence>
<reference evidence="1 2" key="1">
    <citation type="submission" date="2008-07" db="EMBL/GenBank/DDBJ databases">
        <authorList>
            <person name="Gonzalez J."/>
            <person name="Sokolova T."/>
            <person name="Ferriera S."/>
            <person name="Johnson J."/>
            <person name="Kravitz S."/>
            <person name="Beeson K."/>
            <person name="Sutton G."/>
            <person name="Rogers Y.-H."/>
            <person name="Friedman R."/>
            <person name="Frazier M."/>
            <person name="Venter J.C."/>
        </authorList>
    </citation>
    <scope>NUCLEOTIDE SEQUENCE [LARGE SCALE GENOMIC DNA]</scope>
    <source>
        <strain evidence="1 2">DSM 12653</strain>
    </source>
</reference>
<dbReference type="InterPro" id="IPR024524">
    <property type="entry name" value="DUF3800"/>
</dbReference>
<proteinExistence type="predicted"/>
<dbReference type="Pfam" id="PF12686">
    <property type="entry name" value="DUF3800"/>
    <property type="match status" value="1"/>
</dbReference>
<gene>
    <name evidence="1" type="ORF">CDSM653_00712</name>
</gene>
<comment type="caution">
    <text evidence="1">The sequence shown here is derived from an EMBL/GenBank/DDBJ whole genome shotgun (WGS) entry which is preliminary data.</text>
</comment>
<dbReference type="AlphaFoldDB" id="A0A0F5PQX4"/>
<evidence type="ECO:0000313" key="1">
    <source>
        <dbReference type="EMBL" id="KKC30234.1"/>
    </source>
</evidence>
<evidence type="ECO:0008006" key="3">
    <source>
        <dbReference type="Google" id="ProtNLM"/>
    </source>
</evidence>
<accession>A0A0F5PQX4</accession>
<reference evidence="1 2" key="2">
    <citation type="journal article" date="2015" name="BMC Genomics">
        <title>Analysis of three genomes within the thermophilic bacterial species Caldanaerobacter subterraneus with a focus on carbon monoxide dehydrogenase evolution and hydrolase diversity.</title>
        <authorList>
            <person name="Sant'Anna F.H."/>
            <person name="Lebedinsky A.V."/>
            <person name="Sokolova T.G."/>
            <person name="Robb F.T."/>
            <person name="Gonzalez J.M."/>
        </authorList>
    </citation>
    <scope>NUCLEOTIDE SEQUENCE [LARGE SCALE GENOMIC DNA]</scope>
    <source>
        <strain evidence="1 2">DSM 12653</strain>
    </source>
</reference>
<dbReference type="Proteomes" id="UP000010146">
    <property type="component" value="Unassembled WGS sequence"/>
</dbReference>
<sequence>MQLNIWGEPSIKEAEYLVYHDESVPNKQWLLIGLLFVPKKEAHILIEKLKYYRQKENYEGEIHFSELPKKFGGEFGAKARVARVWMKAYEDDLHEIAYFSALGVYRGSPAFEHKRFSRDFHAYNRFTAMVLKAGIAWHLGPKGYDRLNITFISDAKDRSTSPDLGFRDNFEEYIPYRAELDSYLNRLEGKRYPEVFISDIKLLDSSEEDLIQLTDLLLGATQSALVTASRRETKMELAEMVLRWQKDLRNLP</sequence>
<protein>
    <recommendedName>
        <fullName evidence="3">DUF3800 domain-containing protein</fullName>
    </recommendedName>
</protein>
<dbReference type="EMBL" id="ABXP02000042">
    <property type="protein sequence ID" value="KKC30234.1"/>
    <property type="molecule type" value="Genomic_DNA"/>
</dbReference>
<reference evidence="2" key="3">
    <citation type="submission" date="2015-02" db="EMBL/GenBank/DDBJ databases">
        <title>Genome analysis of three genomes within the thermophilic hydrogenogenic bacterial species Caldanaerobacter subterraneus.</title>
        <authorList>
            <person name="Sant'Anna F.H."/>
            <person name="Lebedinsky A."/>
            <person name="Sokolova T."/>
            <person name="Robb F.T."/>
            <person name="Gonzalez J.M."/>
        </authorList>
    </citation>
    <scope>NUCLEOTIDE SEQUENCE [LARGE SCALE GENOMIC DNA]</scope>
    <source>
        <strain evidence="2">DSM 12653</strain>
    </source>
</reference>
<name>A0A0F5PQX4_9THEO</name>